<evidence type="ECO:0000259" key="3">
    <source>
        <dbReference type="Pfam" id="PF16561"/>
    </source>
</evidence>
<feature type="compositionally biased region" description="Polar residues" evidence="2">
    <location>
        <begin position="419"/>
        <end position="435"/>
    </location>
</feature>
<feature type="compositionally biased region" description="Low complexity" evidence="2">
    <location>
        <begin position="363"/>
        <end position="372"/>
    </location>
</feature>
<feature type="compositionally biased region" description="Basic and acidic residues" evidence="2">
    <location>
        <begin position="329"/>
        <end position="361"/>
    </location>
</feature>
<feature type="region of interest" description="Disordered" evidence="2">
    <location>
        <begin position="223"/>
        <end position="490"/>
    </location>
</feature>
<comment type="similarity">
    <text evidence="1">Belongs to the 5'-AMP-activated protein kinase beta subunit family.</text>
</comment>
<dbReference type="AlphaFoldDB" id="A0A8H7F3Q9"/>
<dbReference type="InterPro" id="IPR050827">
    <property type="entry name" value="CRP1_MDG1_kinase"/>
</dbReference>
<dbReference type="Gene3D" id="2.60.40.10">
    <property type="entry name" value="Immunoglobulins"/>
    <property type="match status" value="1"/>
</dbReference>
<feature type="compositionally biased region" description="Low complexity" evidence="2">
    <location>
        <begin position="392"/>
        <end position="418"/>
    </location>
</feature>
<dbReference type="GO" id="GO:0005737">
    <property type="term" value="C:cytoplasm"/>
    <property type="evidence" value="ECO:0007669"/>
    <property type="project" value="TreeGrafter"/>
</dbReference>
<dbReference type="CDD" id="cd02859">
    <property type="entry name" value="E_set_AMPKbeta_like_N"/>
    <property type="match status" value="1"/>
</dbReference>
<dbReference type="InterPro" id="IPR032640">
    <property type="entry name" value="AMPK1_CBM"/>
</dbReference>
<gene>
    <name evidence="4" type="ORF">Agabi119p4_4680</name>
</gene>
<dbReference type="InterPro" id="IPR014756">
    <property type="entry name" value="Ig_E-set"/>
</dbReference>
<reference evidence="4 5" key="1">
    <citation type="journal article" name="Sci. Rep.">
        <title>Telomere-to-telomere assembled and centromere annotated genomes of the two main subspecies of the button mushroom Agaricus bisporus reveal especially polymorphic chromosome ends.</title>
        <authorList>
            <person name="Sonnenberg A.S.M."/>
            <person name="Sedaghat-Telgerd N."/>
            <person name="Lavrijssen B."/>
            <person name="Ohm R.A."/>
            <person name="Hendrickx P.M."/>
            <person name="Scholtmeijer K."/>
            <person name="Baars J.J.P."/>
            <person name="van Peer A."/>
        </authorList>
    </citation>
    <scope>NUCLEOTIDE SEQUENCE [LARGE SCALE GENOMIC DNA]</scope>
    <source>
        <strain evidence="4 5">H119_p4</strain>
    </source>
</reference>
<evidence type="ECO:0000313" key="4">
    <source>
        <dbReference type="EMBL" id="KAF7776287.1"/>
    </source>
</evidence>
<dbReference type="SUPFAM" id="SSF81296">
    <property type="entry name" value="E set domains"/>
    <property type="match status" value="1"/>
</dbReference>
<comment type="caution">
    <text evidence="4">The sequence shown here is derived from an EMBL/GenBank/DDBJ whole genome shotgun (WGS) entry which is preliminary data.</text>
</comment>
<feature type="compositionally biased region" description="Basic and acidic residues" evidence="2">
    <location>
        <begin position="237"/>
        <end position="249"/>
    </location>
</feature>
<feature type="compositionally biased region" description="Pro residues" evidence="2">
    <location>
        <begin position="313"/>
        <end position="323"/>
    </location>
</feature>
<dbReference type="PANTHER" id="PTHR10343">
    <property type="entry name" value="5'-AMP-ACTIVATED PROTEIN KINASE , BETA SUBUNIT"/>
    <property type="match status" value="1"/>
</dbReference>
<proteinExistence type="inferred from homology"/>
<evidence type="ECO:0000256" key="2">
    <source>
        <dbReference type="SAM" id="MobiDB-lite"/>
    </source>
</evidence>
<feature type="compositionally biased region" description="Basic and acidic residues" evidence="2">
    <location>
        <begin position="450"/>
        <end position="461"/>
    </location>
</feature>
<dbReference type="Pfam" id="PF16561">
    <property type="entry name" value="AMPK1_CBM"/>
    <property type="match status" value="1"/>
</dbReference>
<name>A0A8H7F3Q9_AGABI</name>
<evidence type="ECO:0000313" key="5">
    <source>
        <dbReference type="Proteomes" id="UP000629468"/>
    </source>
</evidence>
<feature type="domain" description="AMP-activated protein kinase glycogen-binding" evidence="3">
    <location>
        <begin position="8"/>
        <end position="87"/>
    </location>
</feature>
<dbReference type="GO" id="GO:0007165">
    <property type="term" value="P:signal transduction"/>
    <property type="evidence" value="ECO:0007669"/>
    <property type="project" value="TreeGrafter"/>
</dbReference>
<sequence>MADLYEFSVEWPSTLAQSVIVTGDFDQWSRSLSLPRSSANNHFAGTIKVPYGCPTRYKFIVDGEWKVKPEEPTELSPEGFLNNVYYVPLKSPLEGLLKPKSSMGENGISNPTGNGIIGAVVDNDKLNISTGQAAKETTITSEIVNTEMTSSQPLDKTMATPTPATSDLPTTSPANGAVTNPESDATQPPDVALAPIIPMPIIPVNAKENCTIDPTKDVSNEDNIGTFVGIKPPFKSGGEKAEEEKKGGEEIGNAPEVIVTSPPVSEAPVEPDTEVVKEEQQTSEAVPVEEKTPAPAPEELKEEQTSAALPAPETAPAPAPEPATIPTDVKPEEDVSKSEKPAEPKKEEEPSKVEEPSKEEPSAEASSATPTPDTQSTPKPPSKFVEGANGHTKTTSDTSTAAKPTSSPTTSSTAPGTTLAESITSGTSAQGNKNTSEPHHKFPGGTSGGDTKEFGVKEGKGSTRSGKKRKHSLFGSLRKMFHLEKDKKSS</sequence>
<protein>
    <recommendedName>
        <fullName evidence="3">AMP-activated protein kinase glycogen-binding domain-containing protein</fullName>
    </recommendedName>
</protein>
<dbReference type="EMBL" id="JABXXO010000006">
    <property type="protein sequence ID" value="KAF7776287.1"/>
    <property type="molecule type" value="Genomic_DNA"/>
</dbReference>
<feature type="region of interest" description="Disordered" evidence="2">
    <location>
        <begin position="150"/>
        <end position="186"/>
    </location>
</feature>
<accession>A0A8H7F3Q9</accession>
<dbReference type="GO" id="GO:0019901">
    <property type="term" value="F:protein kinase binding"/>
    <property type="evidence" value="ECO:0007669"/>
    <property type="project" value="TreeGrafter"/>
</dbReference>
<dbReference type="Proteomes" id="UP000629468">
    <property type="component" value="Unassembled WGS sequence"/>
</dbReference>
<dbReference type="GO" id="GO:0005634">
    <property type="term" value="C:nucleus"/>
    <property type="evidence" value="ECO:0007669"/>
    <property type="project" value="TreeGrafter"/>
</dbReference>
<dbReference type="GO" id="GO:0031588">
    <property type="term" value="C:nucleotide-activated protein kinase complex"/>
    <property type="evidence" value="ECO:0007669"/>
    <property type="project" value="TreeGrafter"/>
</dbReference>
<dbReference type="PANTHER" id="PTHR10343:SF84">
    <property type="entry name" value="5'-AMP-ACTIVATED PROTEIN KINASE SUBUNIT BETA-1"/>
    <property type="match status" value="1"/>
</dbReference>
<organism evidence="4 5">
    <name type="scientific">Agaricus bisporus var. burnettii</name>
    <dbReference type="NCBI Taxonomy" id="192524"/>
    <lineage>
        <taxon>Eukaryota</taxon>
        <taxon>Fungi</taxon>
        <taxon>Dikarya</taxon>
        <taxon>Basidiomycota</taxon>
        <taxon>Agaricomycotina</taxon>
        <taxon>Agaricomycetes</taxon>
        <taxon>Agaricomycetidae</taxon>
        <taxon>Agaricales</taxon>
        <taxon>Agaricineae</taxon>
        <taxon>Agaricaceae</taxon>
        <taxon>Agaricus</taxon>
    </lineage>
</organism>
<feature type="compositionally biased region" description="Basic and acidic residues" evidence="2">
    <location>
        <begin position="288"/>
        <end position="304"/>
    </location>
</feature>
<dbReference type="InterPro" id="IPR013783">
    <property type="entry name" value="Ig-like_fold"/>
</dbReference>
<evidence type="ECO:0000256" key="1">
    <source>
        <dbReference type="ARBA" id="ARBA00010926"/>
    </source>
</evidence>
<feature type="compositionally biased region" description="Basic and acidic residues" evidence="2">
    <location>
        <begin position="481"/>
        <end position="490"/>
    </location>
</feature>